<comment type="caution">
    <text evidence="2">The sequence shown here is derived from an EMBL/GenBank/DDBJ whole genome shotgun (WGS) entry which is preliminary data.</text>
</comment>
<reference evidence="2 3" key="3">
    <citation type="submission" date="2022-01" db="EMBL/GenBank/DDBJ databases">
        <authorList>
            <person name="Zhou L.Y."/>
        </authorList>
    </citation>
    <scope>NUCLEOTIDE SEQUENCE [LARGE SCALE GENOMIC DNA]</scope>
    <source>
        <strain evidence="2 3">TLK-CK17</strain>
    </source>
</reference>
<proteinExistence type="predicted"/>
<name>A0ABS9HTR4_9GAMM</name>
<accession>A0ABS9HTR4</accession>
<reference evidence="2 3" key="2">
    <citation type="submission" date="2022-01" db="EMBL/GenBank/DDBJ databases">
        <title>Lysobacter chinensis sp. nov., a bacterium isolated from cow dung compost.</title>
        <authorList>
            <person name="Liu Y."/>
        </authorList>
    </citation>
    <scope>NUCLEOTIDE SEQUENCE [LARGE SCALE GENOMIC DNA]</scope>
    <source>
        <strain evidence="2 3">TLK-CK17</strain>
    </source>
</reference>
<dbReference type="EMBL" id="JAKJPO010000005">
    <property type="protein sequence ID" value="MCF7222291.1"/>
    <property type="molecule type" value="Genomic_DNA"/>
</dbReference>
<gene>
    <name evidence="2" type="ORF">L3V18_10915</name>
</gene>
<evidence type="ECO:0000259" key="1">
    <source>
        <dbReference type="Pfam" id="PF08818"/>
    </source>
</evidence>
<dbReference type="Gene3D" id="3.90.1150.200">
    <property type="match status" value="1"/>
</dbReference>
<keyword evidence="3" id="KW-1185">Reference proteome</keyword>
<dbReference type="SUPFAM" id="SSF159888">
    <property type="entry name" value="YdhG-like"/>
    <property type="match status" value="1"/>
</dbReference>
<evidence type="ECO:0000313" key="2">
    <source>
        <dbReference type="EMBL" id="MCF7222291.1"/>
    </source>
</evidence>
<dbReference type="InterPro" id="IPR014922">
    <property type="entry name" value="YdhG-like"/>
</dbReference>
<feature type="domain" description="YdhG-like" evidence="1">
    <location>
        <begin position="20"/>
        <end position="131"/>
    </location>
</feature>
<dbReference type="RefSeq" id="WP_237054762.1">
    <property type="nucleotide sequence ID" value="NZ_JAKJPO010000005.1"/>
</dbReference>
<evidence type="ECO:0000313" key="3">
    <source>
        <dbReference type="Proteomes" id="UP001430796"/>
    </source>
</evidence>
<dbReference type="Proteomes" id="UP001430796">
    <property type="component" value="Unassembled WGS sequence"/>
</dbReference>
<organism evidence="2 3">
    <name type="scientific">Marilutibacter chinensis</name>
    <dbReference type="NCBI Taxonomy" id="2912247"/>
    <lineage>
        <taxon>Bacteria</taxon>
        <taxon>Pseudomonadati</taxon>
        <taxon>Pseudomonadota</taxon>
        <taxon>Gammaproteobacteria</taxon>
        <taxon>Lysobacterales</taxon>
        <taxon>Lysobacteraceae</taxon>
        <taxon>Marilutibacter</taxon>
    </lineage>
</organism>
<reference evidence="3" key="1">
    <citation type="submission" date="2022-01" db="EMBL/GenBank/DDBJ databases">
        <title>Lysobacter chinensis sp. nov., a bacterium isolated from cow dung compost.</title>
        <authorList>
            <person name="Zhou L.Y."/>
        </authorList>
    </citation>
    <scope>NUCLEOTIDE SEQUENCE [LARGE SCALE GENOMIC DNA]</scope>
    <source>
        <strain evidence="3">TLK-CK17</strain>
    </source>
</reference>
<protein>
    <submittedName>
        <fullName evidence="2">DUF1801 domain-containing protein</fullName>
    </submittedName>
</protein>
<sequence length="141" mass="15731">MVVSRAATVDAYLAELEPQRRTVVATVRDAVNAAMPPGYEETMAYGMIGWGIPLSRYPETYNKQPLGYVALAAQKRHYALYLMAAYADSVQERRLREAYAEAGLRFDMGKCCLRFRSLDTLLLEPVAEVVASMPVEDYIAA</sequence>
<dbReference type="Pfam" id="PF08818">
    <property type="entry name" value="DUF1801"/>
    <property type="match status" value="1"/>
</dbReference>